<evidence type="ECO:0000256" key="1">
    <source>
        <dbReference type="ARBA" id="ARBA00023284"/>
    </source>
</evidence>
<dbReference type="Gene3D" id="3.40.30.10">
    <property type="entry name" value="Glutaredoxin"/>
    <property type="match status" value="1"/>
</dbReference>
<feature type="signal peptide" evidence="2">
    <location>
        <begin position="1"/>
        <end position="26"/>
    </location>
</feature>
<proteinExistence type="predicted"/>
<keyword evidence="5" id="KW-1185">Reference proteome</keyword>
<dbReference type="CDD" id="cd02947">
    <property type="entry name" value="TRX_family"/>
    <property type="match status" value="1"/>
</dbReference>
<comment type="caution">
    <text evidence="4">The sequence shown here is derived from an EMBL/GenBank/DDBJ whole genome shotgun (WGS) entry which is preliminary data.</text>
</comment>
<keyword evidence="1" id="KW-0676">Redox-active center</keyword>
<evidence type="ECO:0000313" key="4">
    <source>
        <dbReference type="EMBL" id="MDP5135712.1"/>
    </source>
</evidence>
<name>A0ABT9HX55_9GAMM</name>
<dbReference type="PROSITE" id="PS00194">
    <property type="entry name" value="THIOREDOXIN_1"/>
    <property type="match status" value="1"/>
</dbReference>
<organism evidence="4 5">
    <name type="scientific">Rheinheimera baltica</name>
    <dbReference type="NCBI Taxonomy" id="67576"/>
    <lineage>
        <taxon>Bacteria</taxon>
        <taxon>Pseudomonadati</taxon>
        <taxon>Pseudomonadota</taxon>
        <taxon>Gammaproteobacteria</taxon>
        <taxon>Chromatiales</taxon>
        <taxon>Chromatiaceae</taxon>
        <taxon>Rheinheimera</taxon>
    </lineage>
</organism>
<evidence type="ECO:0000256" key="2">
    <source>
        <dbReference type="SAM" id="SignalP"/>
    </source>
</evidence>
<dbReference type="RefSeq" id="WP_305974816.1">
    <property type="nucleotide sequence ID" value="NZ_JAPJDZ010000012.1"/>
</dbReference>
<dbReference type="PROSITE" id="PS51352">
    <property type="entry name" value="THIOREDOXIN_2"/>
    <property type="match status" value="1"/>
</dbReference>
<evidence type="ECO:0000313" key="5">
    <source>
        <dbReference type="Proteomes" id="UP001231109"/>
    </source>
</evidence>
<dbReference type="Proteomes" id="UP001231109">
    <property type="component" value="Unassembled WGS sequence"/>
</dbReference>
<dbReference type="SUPFAM" id="SSF52833">
    <property type="entry name" value="Thioredoxin-like"/>
    <property type="match status" value="1"/>
</dbReference>
<reference evidence="4 5" key="1">
    <citation type="submission" date="2022-11" db="EMBL/GenBank/DDBJ databases">
        <title>Viruses from the air-sea interface of a natural surface slick.</title>
        <authorList>
            <person name="Rahlff J."/>
            <person name="Holmfeldt K."/>
        </authorList>
    </citation>
    <scope>NUCLEOTIDE SEQUENCE [LARGE SCALE GENOMIC DNA]</scope>
    <source>
        <strain evidence="4 5">SMS4</strain>
    </source>
</reference>
<protein>
    <submittedName>
        <fullName evidence="4">Thioredoxin family protein</fullName>
    </submittedName>
</protein>
<sequence>MMLNTIPTIIRALMLLVAMTALPAFAKQAFTEQGFEQAQAANELVLIDVYATWCPTCKKQSKVLDAYFSEYPDSKLKVLVVDFDKQKDWVSFFKAPRQSTLLLYRGEEQLWFSVAETNKERIFARLRDAEQASAAE</sequence>
<dbReference type="InterPro" id="IPR036249">
    <property type="entry name" value="Thioredoxin-like_sf"/>
</dbReference>
<dbReference type="InterPro" id="IPR013766">
    <property type="entry name" value="Thioredoxin_domain"/>
</dbReference>
<dbReference type="Pfam" id="PF00085">
    <property type="entry name" value="Thioredoxin"/>
    <property type="match status" value="1"/>
</dbReference>
<evidence type="ECO:0000259" key="3">
    <source>
        <dbReference type="PROSITE" id="PS51352"/>
    </source>
</evidence>
<gene>
    <name evidence="4" type="ORF">ORJ04_07100</name>
</gene>
<accession>A0ABT9HX55</accession>
<dbReference type="EMBL" id="JAPJDZ010000012">
    <property type="protein sequence ID" value="MDP5135712.1"/>
    <property type="molecule type" value="Genomic_DNA"/>
</dbReference>
<dbReference type="InterPro" id="IPR017937">
    <property type="entry name" value="Thioredoxin_CS"/>
</dbReference>
<feature type="domain" description="Thioredoxin" evidence="3">
    <location>
        <begin position="16"/>
        <end position="132"/>
    </location>
</feature>
<keyword evidence="2" id="KW-0732">Signal</keyword>
<feature type="chain" id="PRO_5045449180" evidence="2">
    <location>
        <begin position="27"/>
        <end position="136"/>
    </location>
</feature>